<dbReference type="Proteomes" id="UP000472372">
    <property type="component" value="Chromosome 1"/>
</dbReference>
<name>A0A6S6V5N4_9PLEO</name>
<reference evidence="2" key="1">
    <citation type="submission" date="2021-02" db="EMBL/GenBank/DDBJ databases">
        <authorList>
            <person name="Syme A R."/>
            <person name="Syme A R."/>
            <person name="Moolhuijzen P."/>
        </authorList>
    </citation>
    <scope>NUCLEOTIDE SEQUENCE</scope>
    <source>
        <strain evidence="2">W1-1</strain>
    </source>
</reference>
<dbReference type="PANTHER" id="PTHR38790:SF4">
    <property type="entry name" value="2EXR DOMAIN-CONTAINING PROTEIN"/>
    <property type="match status" value="1"/>
</dbReference>
<sequence>MARYKPRTAERAALITARNMTESPFLRLPAELRNMIYEFAVAGHIILIETELMTTKRLRNGLFTARAHKPDEKINGRWASDGKKVYPLFAFDLVCRQIRAETSLLQYRTNHFHFDTHEDLEFFSTQLTSTQLHAITDISIDYSKHSERLYSGLCRGVRVPSMLHMFPRLRRLFIAPRTLRHGYSIQMFLTVIRLFLPSFEPQVTLLEAVKRLHLCGQECMGLRLESFDVFDDNAVLNTKESIICTSDNAGQVKWVHADTLVPDRKK</sequence>
<dbReference type="AlphaFoldDB" id="A0A6S6V5N4"/>
<organism evidence="2 3">
    <name type="scientific">Pyrenophora teres f. teres</name>
    <dbReference type="NCBI Taxonomy" id="97479"/>
    <lineage>
        <taxon>Eukaryota</taxon>
        <taxon>Fungi</taxon>
        <taxon>Dikarya</taxon>
        <taxon>Ascomycota</taxon>
        <taxon>Pezizomycotina</taxon>
        <taxon>Dothideomycetes</taxon>
        <taxon>Pleosporomycetidae</taxon>
        <taxon>Pleosporales</taxon>
        <taxon>Pleosporineae</taxon>
        <taxon>Pleosporaceae</taxon>
        <taxon>Pyrenophora</taxon>
    </lineage>
</organism>
<accession>A0A6S6V5N4</accession>
<gene>
    <name evidence="2" type="ORF">PTTW11_00428</name>
</gene>
<feature type="domain" description="DUF7730" evidence="1">
    <location>
        <begin position="21"/>
        <end position="146"/>
    </location>
</feature>
<dbReference type="Pfam" id="PF24864">
    <property type="entry name" value="DUF7730"/>
    <property type="match status" value="1"/>
</dbReference>
<proteinExistence type="predicted"/>
<evidence type="ECO:0000259" key="1">
    <source>
        <dbReference type="Pfam" id="PF24864"/>
    </source>
</evidence>
<dbReference type="PANTHER" id="PTHR38790">
    <property type="entry name" value="2EXR DOMAIN-CONTAINING PROTEIN-RELATED"/>
    <property type="match status" value="1"/>
</dbReference>
<dbReference type="EMBL" id="HG992977">
    <property type="protein sequence ID" value="CAE6996904.1"/>
    <property type="molecule type" value="Genomic_DNA"/>
</dbReference>
<dbReference type="InterPro" id="IPR056632">
    <property type="entry name" value="DUF7730"/>
</dbReference>
<protein>
    <recommendedName>
        <fullName evidence="1">DUF7730 domain-containing protein</fullName>
    </recommendedName>
</protein>
<evidence type="ECO:0000313" key="2">
    <source>
        <dbReference type="EMBL" id="CAE6996904.1"/>
    </source>
</evidence>
<evidence type="ECO:0000313" key="3">
    <source>
        <dbReference type="Proteomes" id="UP000472372"/>
    </source>
</evidence>